<dbReference type="InterPro" id="IPR009003">
    <property type="entry name" value="Peptidase_S1_PA"/>
</dbReference>
<feature type="compositionally biased region" description="Basic and acidic residues" evidence="9">
    <location>
        <begin position="1"/>
        <end position="13"/>
    </location>
</feature>
<comment type="caution">
    <text evidence="12">The sequence shown here is derived from an EMBL/GenBank/DDBJ whole genome shotgun (WGS) entry which is preliminary data.</text>
</comment>
<dbReference type="InterPro" id="IPR051201">
    <property type="entry name" value="Chloro_Bact_Ser_Proteases"/>
</dbReference>
<gene>
    <name evidence="12" type="ORF">HUN84_10175</name>
</gene>
<keyword evidence="8 10" id="KW-1133">Transmembrane helix</keyword>
<dbReference type="PANTHER" id="PTHR43343:SF3">
    <property type="entry name" value="PROTEASE DO-LIKE 8, CHLOROPLASTIC"/>
    <property type="match status" value="1"/>
</dbReference>
<dbReference type="EMBL" id="JABVEG010000006">
    <property type="protein sequence ID" value="NUI83080.1"/>
    <property type="molecule type" value="Genomic_DNA"/>
</dbReference>
<evidence type="ECO:0000256" key="7">
    <source>
        <dbReference type="ARBA" id="ARBA00022825"/>
    </source>
</evidence>
<dbReference type="Gene3D" id="2.30.42.10">
    <property type="match status" value="1"/>
</dbReference>
<dbReference type="GeneID" id="74186105"/>
<evidence type="ECO:0000256" key="1">
    <source>
        <dbReference type="ARBA" id="ARBA00004162"/>
    </source>
</evidence>
<organism evidence="12 13">
    <name type="scientific">Staphylococcus borealis</name>
    <dbReference type="NCBI Taxonomy" id="2742203"/>
    <lineage>
        <taxon>Bacteria</taxon>
        <taxon>Bacillati</taxon>
        <taxon>Bacillota</taxon>
        <taxon>Bacilli</taxon>
        <taxon>Bacillales</taxon>
        <taxon>Staphylococcaceae</taxon>
        <taxon>Staphylococcus</taxon>
    </lineage>
</organism>
<feature type="compositionally biased region" description="Basic and acidic residues" evidence="9">
    <location>
        <begin position="242"/>
        <end position="256"/>
    </location>
</feature>
<reference evidence="12 13" key="1">
    <citation type="submission" date="2020-06" db="EMBL/GenBank/DDBJ databases">
        <title>Staphylococcus borealis sp. nov. -A novel member of the Staphylococcaceae family isolated from skin and blood in humans.</title>
        <authorList>
            <person name="Pain M."/>
            <person name="Wolden R."/>
            <person name="Jaen-Luchoro D."/>
            <person name="Salva-Serra F."/>
            <person name="Iglesias B.P."/>
            <person name="Karlsson R."/>
            <person name="Klingenberg C."/>
            <person name="Cavanagh J.P."/>
        </authorList>
    </citation>
    <scope>NUCLEOTIDE SEQUENCE [LARGE SCALE GENOMIC DNA]</scope>
    <source>
        <strain evidence="12 13">58-22</strain>
    </source>
</reference>
<feature type="compositionally biased region" description="Basic and acidic residues" evidence="9">
    <location>
        <begin position="219"/>
        <end position="228"/>
    </location>
</feature>
<evidence type="ECO:0000259" key="11">
    <source>
        <dbReference type="Pfam" id="PF13180"/>
    </source>
</evidence>
<accession>A0ABX2LLB6</accession>
<protein>
    <recommendedName>
        <fullName evidence="3">Serine protease HtrA-like</fullName>
    </recommendedName>
</protein>
<feature type="compositionally biased region" description="Basic and acidic residues" evidence="9">
    <location>
        <begin position="165"/>
        <end position="182"/>
    </location>
</feature>
<dbReference type="InterPro" id="IPR043504">
    <property type="entry name" value="Peptidase_S1_PA_chymotrypsin"/>
</dbReference>
<dbReference type="SUPFAM" id="SSF50494">
    <property type="entry name" value="Trypsin-like serine proteases"/>
    <property type="match status" value="1"/>
</dbReference>
<evidence type="ECO:0000256" key="4">
    <source>
        <dbReference type="ARBA" id="ARBA00022670"/>
    </source>
</evidence>
<comment type="similarity">
    <text evidence="2">Belongs to the peptidase S1C family.</text>
</comment>
<feature type="compositionally biased region" description="Basic and acidic residues" evidence="9">
    <location>
        <begin position="82"/>
        <end position="131"/>
    </location>
</feature>
<comment type="subcellular location">
    <subcellularLocation>
        <location evidence="1">Cell membrane</location>
        <topology evidence="1">Single-pass membrane protein</topology>
    </subcellularLocation>
</comment>
<dbReference type="SUPFAM" id="SSF50156">
    <property type="entry name" value="PDZ domain-like"/>
    <property type="match status" value="1"/>
</dbReference>
<dbReference type="Proteomes" id="UP000610527">
    <property type="component" value="Unassembled WGS sequence"/>
</dbReference>
<dbReference type="Pfam" id="PF13365">
    <property type="entry name" value="Trypsin_2"/>
    <property type="match status" value="1"/>
</dbReference>
<dbReference type="PRINTS" id="PR00834">
    <property type="entry name" value="PROTEASES2C"/>
</dbReference>
<keyword evidence="10" id="KW-0472">Membrane</keyword>
<feature type="compositionally biased region" description="Basic and acidic residues" evidence="9">
    <location>
        <begin position="143"/>
        <end position="154"/>
    </location>
</feature>
<feature type="domain" description="PDZ" evidence="11">
    <location>
        <begin position="564"/>
        <end position="637"/>
    </location>
</feature>
<sequence length="638" mass="71711">MDNDKKHVIPREQYRRKRHEYFHNEEREERLAREKAQRERLAQKEQEQAKVNEERVKDNMRKARIEKLTQEEIQQQQHLAKLRSENESDYVVDEKEHHLTLPEEQQLKNEDKENKPIASKSKVETGNKTNEDENELSSNQSDIEPKYSRLEKNKGKTQHASVSKQDAHQRDDISTYKGEKGTSEANTTSDLETHDSEMIESQDLKTNEHHASKQVSTSHQDHKDDEGAAHGNTTRHNSNQTNHEEVSEHAHDKSNHNDMMDKVKSFLTLHWLKIVIVVAIILIVILISAIISTINQNSSVEQSSHQNTKYTTTMKNADTAVKSVVTVENDTPKNPTTQTTDKTNINTNSNNEVGSGVVYKAVGDTFFILTNTHIVGNNDKVNITYDDNKAATATVVGKDMWSDIAVLKAMINNKNVQPIKIGRSNQLKLGESILVVGNPLGNDFKNTVTKGIVSGLNRTVPVDFDKDNKNDELINTFQIDASVNPGNSGGAVVNQDGELVGVVSLKINMPNIEGMGFAIPIDDARAIASELEKKGEIQYPNTGIGIKNVSELLPYERVLFKVPEDVQSGIVVEKLKDDGLGKKSGLKIGDVVVELDSKSIQNNLQYRQTIFSHRQDLKTLSAKIYREGKSQEIKIKLK</sequence>
<evidence type="ECO:0000256" key="6">
    <source>
        <dbReference type="ARBA" id="ARBA00022801"/>
    </source>
</evidence>
<feature type="compositionally biased region" description="Basic and acidic residues" evidence="9">
    <location>
        <begin position="21"/>
        <end position="70"/>
    </location>
</feature>
<keyword evidence="7" id="KW-0720">Serine protease</keyword>
<evidence type="ECO:0000256" key="8">
    <source>
        <dbReference type="ARBA" id="ARBA00022989"/>
    </source>
</evidence>
<keyword evidence="13" id="KW-1185">Reference proteome</keyword>
<evidence type="ECO:0000313" key="12">
    <source>
        <dbReference type="EMBL" id="NUI83080.1"/>
    </source>
</evidence>
<feature type="compositionally biased region" description="Basic and acidic residues" evidence="9">
    <location>
        <begin position="191"/>
        <end position="211"/>
    </location>
</feature>
<evidence type="ECO:0000313" key="13">
    <source>
        <dbReference type="Proteomes" id="UP000610527"/>
    </source>
</evidence>
<dbReference type="Gene3D" id="2.40.10.10">
    <property type="entry name" value="Trypsin-like serine proteases"/>
    <property type="match status" value="2"/>
</dbReference>
<proteinExistence type="inferred from homology"/>
<feature type="compositionally biased region" description="Polar residues" evidence="9">
    <location>
        <begin position="231"/>
        <end position="241"/>
    </location>
</feature>
<evidence type="ECO:0000256" key="3">
    <source>
        <dbReference type="ARBA" id="ARBA00021768"/>
    </source>
</evidence>
<dbReference type="CDD" id="cd06781">
    <property type="entry name" value="cpPDZ_BsHtra-like"/>
    <property type="match status" value="1"/>
</dbReference>
<name>A0ABX2LLB6_9STAP</name>
<evidence type="ECO:0000256" key="2">
    <source>
        <dbReference type="ARBA" id="ARBA00010541"/>
    </source>
</evidence>
<dbReference type="InterPro" id="IPR036034">
    <property type="entry name" value="PDZ_sf"/>
</dbReference>
<keyword evidence="6" id="KW-0378">Hydrolase</keyword>
<feature type="transmembrane region" description="Helical" evidence="10">
    <location>
        <begin position="269"/>
        <end position="291"/>
    </location>
</feature>
<evidence type="ECO:0000256" key="10">
    <source>
        <dbReference type="SAM" id="Phobius"/>
    </source>
</evidence>
<feature type="region of interest" description="Disordered" evidence="9">
    <location>
        <begin position="1"/>
        <end position="256"/>
    </location>
</feature>
<evidence type="ECO:0000256" key="9">
    <source>
        <dbReference type="SAM" id="MobiDB-lite"/>
    </source>
</evidence>
<dbReference type="PANTHER" id="PTHR43343">
    <property type="entry name" value="PEPTIDASE S12"/>
    <property type="match status" value="1"/>
</dbReference>
<feature type="region of interest" description="Disordered" evidence="9">
    <location>
        <begin position="329"/>
        <end position="348"/>
    </location>
</feature>
<evidence type="ECO:0000256" key="5">
    <source>
        <dbReference type="ARBA" id="ARBA00022692"/>
    </source>
</evidence>
<dbReference type="RefSeq" id="WP_053029666.1">
    <property type="nucleotide sequence ID" value="NZ_CUEE01000004.1"/>
</dbReference>
<feature type="compositionally biased region" description="Low complexity" evidence="9">
    <location>
        <begin position="332"/>
        <end position="348"/>
    </location>
</feature>
<keyword evidence="5 10" id="KW-0812">Transmembrane</keyword>
<keyword evidence="4" id="KW-0645">Protease</keyword>
<dbReference type="InterPro" id="IPR001478">
    <property type="entry name" value="PDZ"/>
</dbReference>
<dbReference type="Pfam" id="PF13180">
    <property type="entry name" value="PDZ_2"/>
    <property type="match status" value="1"/>
</dbReference>
<dbReference type="InterPro" id="IPR001940">
    <property type="entry name" value="Peptidase_S1C"/>
</dbReference>